<keyword evidence="1" id="KW-1133">Transmembrane helix</keyword>
<feature type="transmembrane region" description="Helical" evidence="1">
    <location>
        <begin position="68"/>
        <end position="84"/>
    </location>
</feature>
<dbReference type="EMBL" id="VSSQ01065433">
    <property type="protein sequence ID" value="MPN18152.1"/>
    <property type="molecule type" value="Genomic_DNA"/>
</dbReference>
<protein>
    <recommendedName>
        <fullName evidence="3">Cation/H+ exchanger domain-containing protein</fullName>
    </recommendedName>
</protein>
<feature type="transmembrane region" description="Helical" evidence="1">
    <location>
        <begin position="37"/>
        <end position="56"/>
    </location>
</feature>
<evidence type="ECO:0008006" key="3">
    <source>
        <dbReference type="Google" id="ProtNLM"/>
    </source>
</evidence>
<comment type="caution">
    <text evidence="2">The sequence shown here is derived from an EMBL/GenBank/DDBJ whole genome shotgun (WGS) entry which is preliminary data.</text>
</comment>
<feature type="transmembrane region" description="Helical" evidence="1">
    <location>
        <begin position="96"/>
        <end position="115"/>
    </location>
</feature>
<organism evidence="2">
    <name type="scientific">bioreactor metagenome</name>
    <dbReference type="NCBI Taxonomy" id="1076179"/>
    <lineage>
        <taxon>unclassified sequences</taxon>
        <taxon>metagenomes</taxon>
        <taxon>ecological metagenomes</taxon>
    </lineage>
</organism>
<gene>
    <name evidence="2" type="ORF">SDC9_165510</name>
</gene>
<keyword evidence="1" id="KW-0812">Transmembrane</keyword>
<proteinExistence type="predicted"/>
<reference evidence="2" key="1">
    <citation type="submission" date="2019-08" db="EMBL/GenBank/DDBJ databases">
        <authorList>
            <person name="Kucharzyk K."/>
            <person name="Murdoch R.W."/>
            <person name="Higgins S."/>
            <person name="Loffler F."/>
        </authorList>
    </citation>
    <scope>NUCLEOTIDE SEQUENCE</scope>
</reference>
<sequence length="149" mass="17009">MIFGLFLGNLDKLSEYKWARHFKPDVLGKEINKFKEFVSEISFLVRALFFMLFGYLIKTSDILDIDSLLWSVIIVSLIFIIRAVQLKISSQPLRPLLFIAPRGLITILLVLSIPASQQIPLINYSLMIQVVIITSFIMMGGLMFSPVKK</sequence>
<dbReference type="AlphaFoldDB" id="A0A645FWS5"/>
<feature type="transmembrane region" description="Helical" evidence="1">
    <location>
        <begin position="121"/>
        <end position="144"/>
    </location>
</feature>
<name>A0A645FWS5_9ZZZZ</name>
<evidence type="ECO:0000256" key="1">
    <source>
        <dbReference type="SAM" id="Phobius"/>
    </source>
</evidence>
<evidence type="ECO:0000313" key="2">
    <source>
        <dbReference type="EMBL" id="MPN18152.1"/>
    </source>
</evidence>
<accession>A0A645FWS5</accession>
<keyword evidence="1" id="KW-0472">Membrane</keyword>